<evidence type="ECO:0000256" key="10">
    <source>
        <dbReference type="SAM" id="Phobius"/>
    </source>
</evidence>
<accession>A0A6J4HTK8</accession>
<evidence type="ECO:0000256" key="5">
    <source>
        <dbReference type="ARBA" id="ARBA00022989"/>
    </source>
</evidence>
<organism evidence="12">
    <name type="scientific">uncultured Acetobacteraceae bacterium</name>
    <dbReference type="NCBI Taxonomy" id="169975"/>
    <lineage>
        <taxon>Bacteria</taxon>
        <taxon>Pseudomonadati</taxon>
        <taxon>Pseudomonadota</taxon>
        <taxon>Alphaproteobacteria</taxon>
        <taxon>Acetobacterales</taxon>
        <taxon>Acetobacteraceae</taxon>
        <taxon>environmental samples</taxon>
    </lineage>
</organism>
<dbReference type="GO" id="GO:0005886">
    <property type="term" value="C:plasma membrane"/>
    <property type="evidence" value="ECO:0007669"/>
    <property type="project" value="UniProtKB-SubCell"/>
</dbReference>
<dbReference type="GO" id="GO:0098719">
    <property type="term" value="P:sodium ion import across plasma membrane"/>
    <property type="evidence" value="ECO:0007669"/>
    <property type="project" value="TreeGrafter"/>
</dbReference>
<proteinExistence type="predicted"/>
<keyword evidence="2" id="KW-0813">Transport</keyword>
<evidence type="ECO:0000256" key="1">
    <source>
        <dbReference type="ARBA" id="ARBA00004651"/>
    </source>
</evidence>
<feature type="domain" description="Cation/H+ exchanger transmembrane" evidence="11">
    <location>
        <begin position="15"/>
        <end position="402"/>
    </location>
</feature>
<dbReference type="InterPro" id="IPR018422">
    <property type="entry name" value="Cation/H_exchanger_CPA1"/>
</dbReference>
<evidence type="ECO:0000259" key="11">
    <source>
        <dbReference type="Pfam" id="PF00999"/>
    </source>
</evidence>
<feature type="transmembrane region" description="Helical" evidence="10">
    <location>
        <begin position="182"/>
        <end position="200"/>
    </location>
</feature>
<feature type="transmembrane region" description="Helical" evidence="10">
    <location>
        <begin position="378"/>
        <end position="402"/>
    </location>
</feature>
<sequence>MEQFEIVVALLLAGALLAALARRIGAPYPALLALAGTLGAVVPGLPEVALDPELALALFVAPALLDAAFDASPRDLRDNLLPVGGLAVVAVLLTTGAVAVVARWLVPEMPWAAAIALGAVVAPPDASAAAAVLRQVRPPHRILVILEGESLFNDATALLVFRLAVAAAATGTFSPWEALPTLALTCGGGAVLGIALARLYMRATRWLLDDLSVTIVVQFLATFAVWLLAEALHLSAIITVVAYAMQIARLAPVRTGARHRIASYAVWEVAVFVLNALAFILIGLQLRGILARLDGDAWEAAAFAGAACLTVLAARFAWVMGYNTAVRWKNRRFGASTRRPMLLPTWQGGVIISWCGMRGIVTLAAGLALPEGFPFRDLILLTAFCVVLVTLCAQGLTLRWLLGRLGLEDDGSVEREVELARAETARAALTAVAEAPPDAAAALLRREYEARLLPSGEEGARLAALQGAAVGAQRRCLDALRSGGRIGDDAFHQMEEEIDLLELTADPRLRPGGAA</sequence>
<feature type="transmembrane region" description="Helical" evidence="10">
    <location>
        <begin position="341"/>
        <end position="366"/>
    </location>
</feature>
<dbReference type="GO" id="GO:0051453">
    <property type="term" value="P:regulation of intracellular pH"/>
    <property type="evidence" value="ECO:0007669"/>
    <property type="project" value="TreeGrafter"/>
</dbReference>
<dbReference type="PANTHER" id="PTHR10110">
    <property type="entry name" value="SODIUM/HYDROGEN EXCHANGER"/>
    <property type="match status" value="1"/>
</dbReference>
<evidence type="ECO:0000256" key="9">
    <source>
        <dbReference type="ARBA" id="ARBA00023201"/>
    </source>
</evidence>
<reference evidence="12" key="1">
    <citation type="submission" date="2020-02" db="EMBL/GenBank/DDBJ databases">
        <authorList>
            <person name="Meier V. D."/>
        </authorList>
    </citation>
    <scope>NUCLEOTIDE SEQUENCE</scope>
    <source>
        <strain evidence="12">AVDCRST_MAG08</strain>
    </source>
</reference>
<comment type="subcellular location">
    <subcellularLocation>
        <location evidence="1">Cell membrane</location>
        <topology evidence="1">Multi-pass membrane protein</topology>
    </subcellularLocation>
</comment>
<evidence type="ECO:0000256" key="6">
    <source>
        <dbReference type="ARBA" id="ARBA00023053"/>
    </source>
</evidence>
<keyword evidence="9" id="KW-0739">Sodium transport</keyword>
<dbReference type="Gene3D" id="6.10.140.1330">
    <property type="match status" value="1"/>
</dbReference>
<dbReference type="GO" id="GO:0015385">
    <property type="term" value="F:sodium:proton antiporter activity"/>
    <property type="evidence" value="ECO:0007669"/>
    <property type="project" value="InterPro"/>
</dbReference>
<evidence type="ECO:0000256" key="2">
    <source>
        <dbReference type="ARBA" id="ARBA00022448"/>
    </source>
</evidence>
<keyword evidence="4 10" id="KW-0812">Transmembrane</keyword>
<keyword evidence="3" id="KW-1003">Cell membrane</keyword>
<protein>
    <submittedName>
        <fullName evidence="12">Na+/H+ antiporter</fullName>
    </submittedName>
</protein>
<dbReference type="InterPro" id="IPR006153">
    <property type="entry name" value="Cation/H_exchanger_TM"/>
</dbReference>
<evidence type="ECO:0000313" key="12">
    <source>
        <dbReference type="EMBL" id="CAA9232316.1"/>
    </source>
</evidence>
<dbReference type="PANTHER" id="PTHR10110:SF86">
    <property type="entry name" value="SODIUM_HYDROGEN EXCHANGER 7"/>
    <property type="match status" value="1"/>
</dbReference>
<evidence type="ECO:0000256" key="4">
    <source>
        <dbReference type="ARBA" id="ARBA00022692"/>
    </source>
</evidence>
<keyword evidence="6" id="KW-0915">Sodium</keyword>
<dbReference type="EMBL" id="CADCTG010000116">
    <property type="protein sequence ID" value="CAA9232316.1"/>
    <property type="molecule type" value="Genomic_DNA"/>
</dbReference>
<dbReference type="Pfam" id="PF00999">
    <property type="entry name" value="Na_H_Exchanger"/>
    <property type="match status" value="1"/>
</dbReference>
<feature type="transmembrane region" description="Helical" evidence="10">
    <location>
        <begin position="83"/>
        <end position="105"/>
    </location>
</feature>
<name>A0A6J4HTK8_9PROT</name>
<keyword evidence="5 10" id="KW-1133">Transmembrane helix</keyword>
<keyword evidence="7" id="KW-0406">Ion transport</keyword>
<gene>
    <name evidence="12" type="ORF">AVDCRST_MAG08-1180</name>
</gene>
<feature type="transmembrane region" description="Helical" evidence="10">
    <location>
        <begin position="298"/>
        <end position="320"/>
    </location>
</feature>
<evidence type="ECO:0000256" key="7">
    <source>
        <dbReference type="ARBA" id="ARBA00023065"/>
    </source>
</evidence>
<dbReference type="GO" id="GO:0015386">
    <property type="term" value="F:potassium:proton antiporter activity"/>
    <property type="evidence" value="ECO:0007669"/>
    <property type="project" value="TreeGrafter"/>
</dbReference>
<evidence type="ECO:0000256" key="8">
    <source>
        <dbReference type="ARBA" id="ARBA00023136"/>
    </source>
</evidence>
<keyword evidence="8 10" id="KW-0472">Membrane</keyword>
<evidence type="ECO:0000256" key="3">
    <source>
        <dbReference type="ARBA" id="ARBA00022475"/>
    </source>
</evidence>
<dbReference type="AlphaFoldDB" id="A0A6J4HTK8"/>
<feature type="transmembrane region" description="Helical" evidence="10">
    <location>
        <begin position="264"/>
        <end position="286"/>
    </location>
</feature>